<gene>
    <name evidence="2" type="ORF">EV668_1169</name>
</gene>
<keyword evidence="1" id="KW-0812">Transmembrane</keyword>
<keyword evidence="3" id="KW-1185">Reference proteome</keyword>
<dbReference type="InterPro" id="IPR007047">
    <property type="entry name" value="Flp_Fap"/>
</dbReference>
<reference evidence="2 3" key="1">
    <citation type="submission" date="2019-03" db="EMBL/GenBank/DDBJ databases">
        <title>Genomic Encyclopedia of Type Strains, Phase IV (KMG-IV): sequencing the most valuable type-strain genomes for metagenomic binning, comparative biology and taxonomic classification.</title>
        <authorList>
            <person name="Goeker M."/>
        </authorList>
    </citation>
    <scope>NUCLEOTIDE SEQUENCE [LARGE SCALE GENOMIC DNA]</scope>
    <source>
        <strain evidence="2 3">DSM 25903</strain>
    </source>
</reference>
<comment type="caution">
    <text evidence="2">The sequence shown here is derived from an EMBL/GenBank/DDBJ whole genome shotgun (WGS) entry which is preliminary data.</text>
</comment>
<protein>
    <submittedName>
        <fullName evidence="2">Pilus assembly protein Flp/PilA</fullName>
    </submittedName>
</protein>
<dbReference type="Proteomes" id="UP000295122">
    <property type="component" value="Unassembled WGS sequence"/>
</dbReference>
<feature type="transmembrane region" description="Helical" evidence="1">
    <location>
        <begin position="20"/>
        <end position="41"/>
    </location>
</feature>
<dbReference type="AlphaFoldDB" id="A0A4R7C5R1"/>
<proteinExistence type="predicted"/>
<accession>A0A4R7C5R1</accession>
<evidence type="ECO:0000256" key="1">
    <source>
        <dbReference type="SAM" id="Phobius"/>
    </source>
</evidence>
<evidence type="ECO:0000313" key="2">
    <source>
        <dbReference type="EMBL" id="TDR93900.1"/>
    </source>
</evidence>
<dbReference type="EMBL" id="SNZR01000011">
    <property type="protein sequence ID" value="TDR93900.1"/>
    <property type="molecule type" value="Genomic_DNA"/>
</dbReference>
<organism evidence="2 3">
    <name type="scientific">Enterovirga rhinocerotis</name>
    <dbReference type="NCBI Taxonomy" id="1339210"/>
    <lineage>
        <taxon>Bacteria</taxon>
        <taxon>Pseudomonadati</taxon>
        <taxon>Pseudomonadota</taxon>
        <taxon>Alphaproteobacteria</taxon>
        <taxon>Hyphomicrobiales</taxon>
        <taxon>Methylobacteriaceae</taxon>
        <taxon>Enterovirga</taxon>
    </lineage>
</organism>
<keyword evidence="1" id="KW-1133">Transmembrane helix</keyword>
<sequence length="62" mass="6379">MAGSCMFKRWRHDAGGATAIEYALIAGLISIAIVGGLNMMATGTGSLYGTIETAFKTHLSGS</sequence>
<name>A0A4R7C5R1_9HYPH</name>
<evidence type="ECO:0000313" key="3">
    <source>
        <dbReference type="Proteomes" id="UP000295122"/>
    </source>
</evidence>
<dbReference type="Pfam" id="PF04964">
    <property type="entry name" value="Flp_Fap"/>
    <property type="match status" value="1"/>
</dbReference>
<keyword evidence="1" id="KW-0472">Membrane</keyword>